<feature type="domain" description="AAA" evidence="1">
    <location>
        <begin position="24"/>
        <end position="147"/>
    </location>
</feature>
<evidence type="ECO:0008006" key="5">
    <source>
        <dbReference type="Google" id="ProtNLM"/>
    </source>
</evidence>
<dbReference type="InterPro" id="IPR041682">
    <property type="entry name" value="AAA_14"/>
</dbReference>
<accession>A0A2H0UVL2</accession>
<dbReference type="Pfam" id="PF13635">
    <property type="entry name" value="DUF4143"/>
    <property type="match status" value="1"/>
</dbReference>
<protein>
    <recommendedName>
        <fullName evidence="5">AAA+ ATPase domain-containing protein</fullName>
    </recommendedName>
</protein>
<dbReference type="Pfam" id="PF13173">
    <property type="entry name" value="AAA_14"/>
    <property type="match status" value="1"/>
</dbReference>
<dbReference type="InterPro" id="IPR027417">
    <property type="entry name" value="P-loop_NTPase"/>
</dbReference>
<sequence length="419" mass="48874">MINNTKNYISRELEAKIKPFLSRKEVLAIVGARQVGKTTFLQHLFDGLQKTRKKSAFLTFEKEKDLALFENIEDFKDYYDGYDVILIDEFHYAKDGGKKLKYLFDTTKTKFIVSGSSSLELTFSTGKYLVGRMVKFTLNPFSFREFLLAKDEKLAELLNLKFKDILEKFNLKMAFGEELNLRLEKYLEEYILFGGYPAVVLSKTQNEKKKVIESILENYLLRDIKALLNLKTQTELLKMATFLASQIGNLLNYRELANVSGFSYKTVLEHLAVLEQTFTLNLLKPFYRNRRTELVKTPKVFFTDTGFRNYLLSDFKPLEQRNDAGSLVENFVFSQIARRELKTNFWRTKSKAEVDFVLEKNSEIIPIEVKYSKIASPGKSFFSFVEKFSPKQGYFLSRGLPNVKRIKQTEIFFAPLYYL</sequence>
<reference evidence="4" key="1">
    <citation type="submission" date="2017-09" db="EMBL/GenBank/DDBJ databases">
        <title>Depth-based differentiation of microbial function through sediment-hosted aquifers and enrichment of novel symbionts in the deep terrestrial subsurface.</title>
        <authorList>
            <person name="Probst A.J."/>
            <person name="Ladd B."/>
            <person name="Jarett J.K."/>
            <person name="Geller-Mcgrath D.E."/>
            <person name="Sieber C.M.K."/>
            <person name="Emerson J.B."/>
            <person name="Anantharaman K."/>
            <person name="Thomas B.C."/>
            <person name="Malmstrom R."/>
            <person name="Stieglmeier M."/>
            <person name="Klingl A."/>
            <person name="Woyke T."/>
            <person name="Ryan C.M."/>
            <person name="Banfield J.F."/>
        </authorList>
    </citation>
    <scope>NUCLEOTIDE SEQUENCE [LARGE SCALE GENOMIC DNA]</scope>
</reference>
<dbReference type="PANTHER" id="PTHR43566">
    <property type="entry name" value="CONSERVED PROTEIN"/>
    <property type="match status" value="1"/>
</dbReference>
<evidence type="ECO:0000259" key="1">
    <source>
        <dbReference type="Pfam" id="PF13173"/>
    </source>
</evidence>
<dbReference type="AlphaFoldDB" id="A0A2H0UVL2"/>
<dbReference type="Proteomes" id="UP000228906">
    <property type="component" value="Unassembled WGS sequence"/>
</dbReference>
<dbReference type="EMBL" id="PFAV01000072">
    <property type="protein sequence ID" value="PIR90845.1"/>
    <property type="molecule type" value="Genomic_DNA"/>
</dbReference>
<organism evidence="3 4">
    <name type="scientific">bacterium (Candidatus Gribaldobacteria) CG10_big_fil_rev_8_21_14_0_10_41_12</name>
    <dbReference type="NCBI Taxonomy" id="2014277"/>
    <lineage>
        <taxon>Bacteria</taxon>
        <taxon>Candidatus Gribaldobacteria</taxon>
    </lineage>
</organism>
<evidence type="ECO:0000313" key="4">
    <source>
        <dbReference type="Proteomes" id="UP000228906"/>
    </source>
</evidence>
<dbReference type="PANTHER" id="PTHR43566:SF1">
    <property type="entry name" value="AAA+ ATPASE DOMAIN-CONTAINING PROTEIN"/>
    <property type="match status" value="1"/>
</dbReference>
<name>A0A2H0UVL2_9BACT</name>
<proteinExistence type="predicted"/>
<dbReference type="SUPFAM" id="SSF52540">
    <property type="entry name" value="P-loop containing nucleoside triphosphate hydrolases"/>
    <property type="match status" value="1"/>
</dbReference>
<dbReference type="Gene3D" id="3.40.50.300">
    <property type="entry name" value="P-loop containing nucleotide triphosphate hydrolases"/>
    <property type="match status" value="1"/>
</dbReference>
<feature type="domain" description="DUF4143" evidence="2">
    <location>
        <begin position="222"/>
        <end position="372"/>
    </location>
</feature>
<gene>
    <name evidence="3" type="ORF">COU03_03825</name>
</gene>
<evidence type="ECO:0000313" key="3">
    <source>
        <dbReference type="EMBL" id="PIR90845.1"/>
    </source>
</evidence>
<comment type="caution">
    <text evidence="3">The sequence shown here is derived from an EMBL/GenBank/DDBJ whole genome shotgun (WGS) entry which is preliminary data.</text>
</comment>
<evidence type="ECO:0000259" key="2">
    <source>
        <dbReference type="Pfam" id="PF13635"/>
    </source>
</evidence>
<dbReference type="InterPro" id="IPR025420">
    <property type="entry name" value="DUF4143"/>
</dbReference>